<name>A0A8H3DWC6_9AGAM</name>
<dbReference type="Proteomes" id="UP000663827">
    <property type="component" value="Unassembled WGS sequence"/>
</dbReference>
<dbReference type="Gene3D" id="3.80.10.10">
    <property type="entry name" value="Ribonuclease Inhibitor"/>
    <property type="match status" value="1"/>
</dbReference>
<evidence type="ECO:0000313" key="1">
    <source>
        <dbReference type="EMBL" id="CAE7050245.1"/>
    </source>
</evidence>
<protein>
    <recommendedName>
        <fullName evidence="3">F-box domain-containing protein</fullName>
    </recommendedName>
</protein>
<dbReference type="AlphaFoldDB" id="A0A8H3DWC6"/>
<dbReference type="InterPro" id="IPR032675">
    <property type="entry name" value="LRR_dom_sf"/>
</dbReference>
<organism evidence="1 2">
    <name type="scientific">Rhizoctonia solani</name>
    <dbReference type="NCBI Taxonomy" id="456999"/>
    <lineage>
        <taxon>Eukaryota</taxon>
        <taxon>Fungi</taxon>
        <taxon>Dikarya</taxon>
        <taxon>Basidiomycota</taxon>
        <taxon>Agaricomycotina</taxon>
        <taxon>Agaricomycetes</taxon>
        <taxon>Cantharellales</taxon>
        <taxon>Ceratobasidiaceae</taxon>
        <taxon>Rhizoctonia</taxon>
    </lineage>
</organism>
<reference evidence="1" key="1">
    <citation type="submission" date="2021-01" db="EMBL/GenBank/DDBJ databases">
        <authorList>
            <person name="Kaushik A."/>
        </authorList>
    </citation>
    <scope>NUCLEOTIDE SEQUENCE</scope>
    <source>
        <strain evidence="1">AG5</strain>
    </source>
</reference>
<gene>
    <name evidence="1" type="ORF">RDB_LOCUS448</name>
</gene>
<dbReference type="SUPFAM" id="SSF52047">
    <property type="entry name" value="RNI-like"/>
    <property type="match status" value="1"/>
</dbReference>
<evidence type="ECO:0008006" key="3">
    <source>
        <dbReference type="Google" id="ProtNLM"/>
    </source>
</evidence>
<accession>A0A8H3DWC6</accession>
<comment type="caution">
    <text evidence="1">The sequence shown here is derived from an EMBL/GenBank/DDBJ whole genome shotgun (WGS) entry which is preliminary data.</text>
</comment>
<evidence type="ECO:0000313" key="2">
    <source>
        <dbReference type="Proteomes" id="UP000663827"/>
    </source>
</evidence>
<proteinExistence type="predicted"/>
<dbReference type="EMBL" id="CAJNJQ010000006">
    <property type="protein sequence ID" value="CAE7050245.1"/>
    <property type="molecule type" value="Genomic_DNA"/>
</dbReference>
<sequence>MFKSLAQSSSPSTIREWEDAGASLAATLENYLNLCYILPTRSLQEGTHPKDLATRIDHALETFQFTIDQNIALARSTLSRSRNQIMSPIGCFPEEVLIEIFSRVIYTPPDPSEPTPMEESLVKMYRSLHSLLGVCTTWRNIALHHKPFWSTVPVIDLSPSALAPTFTQATELSLERSGNLDLHLAVIRSEQCHGRSISAVFDHASRFRTVNLTAKTQYAVRLILEPFLKLEVRELSDLSIRLQQRAELSNAIPPDYDYISSPAYDPSYHNHLNIMLNELSVLRLYGTLVHFDNLAFSDKLVKLHIQGVTLGWDVEIAKLMQALSSATQLRDLRIISVTTFLDHAAIPNISLPNLQYLLVQDLYNNTMRQILESISTRSHDLTVHLTYKCLMMQDVGQPAPEGVDTDDLHDILSQVSVHALLIDGEDEWLDWVELETMMQRMSDLKSLRLHYWDFDEESSGALKRSRSDPNQPSISLPALENIHISWARIWGEEGFKNMVASYSDSLRRMVLGAASSNSPRGKLNSLKGDEDLVSWLKANVPEFELTDNTYNPPEFQPLEWELW</sequence>